<organism evidence="2 3">
    <name type="scientific">Streptomyces albus (strain ATCC 21838 / DSM 41398 / FERM P-419 / JCM 4703 / NBRC 107858)</name>
    <dbReference type="NCBI Taxonomy" id="1081613"/>
    <lineage>
        <taxon>Bacteria</taxon>
        <taxon>Bacillati</taxon>
        <taxon>Actinomycetota</taxon>
        <taxon>Actinomycetes</taxon>
        <taxon>Kitasatosporales</taxon>
        <taxon>Streptomycetaceae</taxon>
        <taxon>Streptomyces</taxon>
    </lineage>
</organism>
<protein>
    <submittedName>
        <fullName evidence="2">Uncharacterized protein</fullName>
    </submittedName>
</protein>
<keyword evidence="3" id="KW-1185">Reference proteome</keyword>
<dbReference type="EMBL" id="CP010519">
    <property type="protein sequence ID" value="AJE84517.1"/>
    <property type="molecule type" value="Genomic_DNA"/>
</dbReference>
<evidence type="ECO:0000313" key="3">
    <source>
        <dbReference type="Proteomes" id="UP000031523"/>
    </source>
</evidence>
<evidence type="ECO:0000256" key="1">
    <source>
        <dbReference type="SAM" id="MobiDB-lite"/>
    </source>
</evidence>
<proteinExistence type="predicted"/>
<sequence>MAVPGQDSGRAGEPGGGRGLGRACGGRVVAYGLEQLLGARSGAARPDEGAAASRSARGRLGGDGLVRAQLVRETGGSRLRHAGELYPEAGVVDDDLRGIAGHFGHAEGRCVVEPRGAAPRGGAGCSGVHTHLTE</sequence>
<feature type="region of interest" description="Disordered" evidence="1">
    <location>
        <begin position="1"/>
        <end position="22"/>
    </location>
</feature>
<dbReference type="KEGG" id="sals:SLNWT_4141"/>
<feature type="compositionally biased region" description="Gly residues" evidence="1">
    <location>
        <begin position="12"/>
        <end position="22"/>
    </location>
</feature>
<evidence type="ECO:0000313" key="2">
    <source>
        <dbReference type="EMBL" id="AJE84517.1"/>
    </source>
</evidence>
<dbReference type="AlphaFoldDB" id="A0A0B5F2H0"/>
<gene>
    <name evidence="2" type="ORF">SLNWT_4141</name>
</gene>
<reference evidence="2 3" key="1">
    <citation type="submission" date="2015-01" db="EMBL/GenBank/DDBJ databases">
        <title>Enhanced salinomycin production by adjusting the supply of polyketide extender units in Streptomyce albus DSM 41398.</title>
        <authorList>
            <person name="Lu C."/>
        </authorList>
    </citation>
    <scope>NUCLEOTIDE SEQUENCE [LARGE SCALE GENOMIC DNA]</scope>
    <source>
        <strain evidence="3">ATCC 21838 / DSM 41398 / FERM P-419 / JCM 4703 / NBRC 107858</strain>
    </source>
</reference>
<accession>A0A0B5F2H0</accession>
<name>A0A0B5F2H0_STRA4</name>
<dbReference type="Proteomes" id="UP000031523">
    <property type="component" value="Chromosome"/>
</dbReference>